<keyword evidence="4" id="KW-1185">Reference proteome</keyword>
<dbReference type="GO" id="GO:0033388">
    <property type="term" value="P:putrescine biosynthetic process from arginine"/>
    <property type="evidence" value="ECO:0007669"/>
    <property type="project" value="TreeGrafter"/>
</dbReference>
<evidence type="ECO:0000259" key="2">
    <source>
        <dbReference type="PROSITE" id="PS50263"/>
    </source>
</evidence>
<dbReference type="PANTHER" id="PTHR43674:SF2">
    <property type="entry name" value="BETA-UREIDOPROPIONASE"/>
    <property type="match status" value="1"/>
</dbReference>
<reference evidence="4" key="1">
    <citation type="submission" date="2011-06" db="EMBL/GenBank/DDBJ databases">
        <title>The complete genome of chromosome of Runella slithyformis DSM 19594.</title>
        <authorList>
            <consortium name="US DOE Joint Genome Institute (JGI-PGF)"/>
            <person name="Lucas S."/>
            <person name="Han J."/>
            <person name="Lapidus A."/>
            <person name="Bruce D."/>
            <person name="Goodwin L."/>
            <person name="Pitluck S."/>
            <person name="Peters L."/>
            <person name="Kyrpides N."/>
            <person name="Mavromatis K."/>
            <person name="Ivanova N."/>
            <person name="Ovchinnikova G."/>
            <person name="Zhang X."/>
            <person name="Misra M."/>
            <person name="Detter J.C."/>
            <person name="Tapia R."/>
            <person name="Han C."/>
            <person name="Land M."/>
            <person name="Hauser L."/>
            <person name="Markowitz V."/>
            <person name="Cheng J.-F."/>
            <person name="Hugenholtz P."/>
            <person name="Woyke T."/>
            <person name="Wu D."/>
            <person name="Tindall B."/>
            <person name="Faehrich R."/>
            <person name="Brambilla E."/>
            <person name="Klenk H.-P."/>
            <person name="Eisen J.A."/>
        </authorList>
    </citation>
    <scope>NUCLEOTIDE SEQUENCE [LARGE SCALE GENOMIC DNA]</scope>
    <source>
        <strain evidence="4">ATCC 29530 / DSM 19594 / LMG 11500 / NCIMB 11436 / LSU 4</strain>
    </source>
</reference>
<dbReference type="KEGG" id="rsi:Runsl_3092"/>
<dbReference type="CDD" id="cd07197">
    <property type="entry name" value="nitrilase"/>
    <property type="match status" value="1"/>
</dbReference>
<evidence type="ECO:0000313" key="4">
    <source>
        <dbReference type="Proteomes" id="UP000000493"/>
    </source>
</evidence>
<organism evidence="3 4">
    <name type="scientific">Runella slithyformis (strain ATCC 29530 / DSM 19594 / LMG 11500 / NCIMB 11436 / LSU 4)</name>
    <dbReference type="NCBI Taxonomy" id="761193"/>
    <lineage>
        <taxon>Bacteria</taxon>
        <taxon>Pseudomonadati</taxon>
        <taxon>Bacteroidota</taxon>
        <taxon>Cytophagia</taxon>
        <taxon>Cytophagales</taxon>
        <taxon>Spirosomataceae</taxon>
        <taxon>Runella</taxon>
    </lineage>
</organism>
<feature type="domain" description="CN hydrolase" evidence="2">
    <location>
        <begin position="36"/>
        <end position="269"/>
    </location>
</feature>
<accession>A0A7U3ZLM0</accession>
<evidence type="ECO:0000256" key="1">
    <source>
        <dbReference type="ARBA" id="ARBA00022801"/>
    </source>
</evidence>
<evidence type="ECO:0000313" key="3">
    <source>
        <dbReference type="EMBL" id="AEI49475.1"/>
    </source>
</evidence>
<dbReference type="PROSITE" id="PS50263">
    <property type="entry name" value="CN_HYDROLASE"/>
    <property type="match status" value="1"/>
</dbReference>
<sequence>MQNWQISVKIRQKNASPAKSILSVHSYTLRDYLPTMKLCAAQTKPLKGNIPVNIHNHQKLIHLAIANGVDFIVFPELSIIGYEPTLADELAMPLNDPRLNGFQTLSDAGPITIGIGMPLKTTDGITISMILFQPEKARETYSKQYLHADEEPYFVRGHSTIGLLGPEANIAAAICYELSVPEHSEAAHKAGAKTYFASVVKTAAGTAKAIDTLAVIAKTYSMNVVMANCVGVCDGEICGGRSSVWNQRGELLGQLNDTGEGILIIDTDTQEVIKKTL</sequence>
<dbReference type="GO" id="GO:0050126">
    <property type="term" value="F:N-carbamoylputrescine amidase activity"/>
    <property type="evidence" value="ECO:0007669"/>
    <property type="project" value="TreeGrafter"/>
</dbReference>
<protein>
    <submittedName>
        <fullName evidence="3">Nitrilase/cyanide hydratase and apolipoprotein N-acyltransferase</fullName>
    </submittedName>
</protein>
<keyword evidence="1" id="KW-0378">Hydrolase</keyword>
<dbReference type="AlphaFoldDB" id="A0A7U3ZLM0"/>
<dbReference type="Pfam" id="PF00795">
    <property type="entry name" value="CN_hydrolase"/>
    <property type="match status" value="1"/>
</dbReference>
<gene>
    <name evidence="3" type="ordered locus">Runsl_3092</name>
</gene>
<name>A0A7U3ZLM0_RUNSL</name>
<dbReference type="Gene3D" id="3.60.110.10">
    <property type="entry name" value="Carbon-nitrogen hydrolase"/>
    <property type="match status" value="1"/>
</dbReference>
<dbReference type="EMBL" id="CP002859">
    <property type="protein sequence ID" value="AEI49475.1"/>
    <property type="molecule type" value="Genomic_DNA"/>
</dbReference>
<dbReference type="InterPro" id="IPR003010">
    <property type="entry name" value="C-N_Hydrolase"/>
</dbReference>
<dbReference type="SUPFAM" id="SSF56317">
    <property type="entry name" value="Carbon-nitrogen hydrolase"/>
    <property type="match status" value="1"/>
</dbReference>
<reference evidence="3 4" key="2">
    <citation type="journal article" date="2012" name="Stand. Genomic Sci.">
        <title>Complete genome sequence of the aquatic bacterium Runella slithyformis type strain (LSU 4(T)).</title>
        <authorList>
            <person name="Copeland A."/>
            <person name="Zhang X."/>
            <person name="Misra M."/>
            <person name="Lapidus A."/>
            <person name="Nolan M."/>
            <person name="Lucas S."/>
            <person name="Deshpande S."/>
            <person name="Cheng J.F."/>
            <person name="Tapia R."/>
            <person name="Goodwin L.A."/>
            <person name="Pitluck S."/>
            <person name="Liolios K."/>
            <person name="Pagani I."/>
            <person name="Ivanova N."/>
            <person name="Mikhailova N."/>
            <person name="Pati A."/>
            <person name="Chen A."/>
            <person name="Palaniappan K."/>
            <person name="Land M."/>
            <person name="Hauser L."/>
            <person name="Pan C."/>
            <person name="Jeffries C.D."/>
            <person name="Detter J.C."/>
            <person name="Brambilla E.M."/>
            <person name="Rohde M."/>
            <person name="Djao O.D."/>
            <person name="Goker M."/>
            <person name="Sikorski J."/>
            <person name="Tindall B.J."/>
            <person name="Woyke T."/>
            <person name="Bristow J."/>
            <person name="Eisen J.A."/>
            <person name="Markowitz V."/>
            <person name="Hugenholtz P."/>
            <person name="Kyrpides N.C."/>
            <person name="Klenk H.P."/>
            <person name="Mavromatis K."/>
        </authorList>
    </citation>
    <scope>NUCLEOTIDE SEQUENCE [LARGE SCALE GENOMIC DNA]</scope>
    <source>
        <strain evidence="4">ATCC 29530 / DSM 19594 / LMG 11500 / NCIMB 11436 / LSU 4</strain>
    </source>
</reference>
<dbReference type="Proteomes" id="UP000000493">
    <property type="component" value="Chromosome"/>
</dbReference>
<dbReference type="PANTHER" id="PTHR43674">
    <property type="entry name" value="NITRILASE C965.09-RELATED"/>
    <property type="match status" value="1"/>
</dbReference>
<dbReference type="InterPro" id="IPR050345">
    <property type="entry name" value="Aliph_Amidase/BUP"/>
</dbReference>
<dbReference type="InterPro" id="IPR036526">
    <property type="entry name" value="C-N_Hydrolase_sf"/>
</dbReference>
<proteinExistence type="predicted"/>